<feature type="compositionally biased region" description="Acidic residues" evidence="1">
    <location>
        <begin position="20"/>
        <end position="49"/>
    </location>
</feature>
<organism evidence="2 3">
    <name type="scientific">Ramazzottius varieornatus</name>
    <name type="common">Water bear</name>
    <name type="synonym">Tardigrade</name>
    <dbReference type="NCBI Taxonomy" id="947166"/>
    <lineage>
        <taxon>Eukaryota</taxon>
        <taxon>Metazoa</taxon>
        <taxon>Ecdysozoa</taxon>
        <taxon>Tardigrada</taxon>
        <taxon>Eutardigrada</taxon>
        <taxon>Parachela</taxon>
        <taxon>Hypsibioidea</taxon>
        <taxon>Ramazzottiidae</taxon>
        <taxon>Ramazzottius</taxon>
    </lineage>
</organism>
<dbReference type="EMBL" id="BDGG01000007">
    <property type="protein sequence ID" value="GAV01510.1"/>
    <property type="molecule type" value="Genomic_DNA"/>
</dbReference>
<name>A0A1D1VIT4_RAMVA</name>
<reference evidence="2 3" key="1">
    <citation type="journal article" date="2016" name="Nat. Commun.">
        <title>Extremotolerant tardigrade genome and improved radiotolerance of human cultured cells by tardigrade-unique protein.</title>
        <authorList>
            <person name="Hashimoto T."/>
            <person name="Horikawa D.D."/>
            <person name="Saito Y."/>
            <person name="Kuwahara H."/>
            <person name="Kozuka-Hata H."/>
            <person name="Shin-I T."/>
            <person name="Minakuchi Y."/>
            <person name="Ohishi K."/>
            <person name="Motoyama A."/>
            <person name="Aizu T."/>
            <person name="Enomoto A."/>
            <person name="Kondo K."/>
            <person name="Tanaka S."/>
            <person name="Hara Y."/>
            <person name="Koshikawa S."/>
            <person name="Sagara H."/>
            <person name="Miura T."/>
            <person name="Yokobori S."/>
            <person name="Miyagawa K."/>
            <person name="Suzuki Y."/>
            <person name="Kubo T."/>
            <person name="Oyama M."/>
            <person name="Kohara Y."/>
            <person name="Fujiyama A."/>
            <person name="Arakawa K."/>
            <person name="Katayama T."/>
            <person name="Toyoda A."/>
            <person name="Kunieda T."/>
        </authorList>
    </citation>
    <scope>NUCLEOTIDE SEQUENCE [LARGE SCALE GENOMIC DNA]</scope>
    <source>
        <strain evidence="2 3">YOKOZUNA-1</strain>
    </source>
</reference>
<accession>A0A1D1VIT4</accession>
<gene>
    <name evidence="2" type="primary">RvY_12214-1</name>
    <name evidence="2" type="synonym">RvY_12214.1</name>
    <name evidence="2" type="ORF">RvY_12214</name>
</gene>
<dbReference type="AlphaFoldDB" id="A0A1D1VIT4"/>
<proteinExistence type="predicted"/>
<dbReference type="Proteomes" id="UP000186922">
    <property type="component" value="Unassembled WGS sequence"/>
</dbReference>
<sequence length="60" mass="6489">MDDDEDDVAYLETGSCASDLPEDDAEVSAEPDATEVGDEQTDTESDDEMFYVNSAMSDLS</sequence>
<evidence type="ECO:0000256" key="1">
    <source>
        <dbReference type="SAM" id="MobiDB-lite"/>
    </source>
</evidence>
<keyword evidence="3" id="KW-1185">Reference proteome</keyword>
<evidence type="ECO:0000313" key="2">
    <source>
        <dbReference type="EMBL" id="GAV01510.1"/>
    </source>
</evidence>
<protein>
    <submittedName>
        <fullName evidence="2">Uncharacterized protein</fullName>
    </submittedName>
</protein>
<feature type="region of interest" description="Disordered" evidence="1">
    <location>
        <begin position="1"/>
        <end position="60"/>
    </location>
</feature>
<evidence type="ECO:0000313" key="3">
    <source>
        <dbReference type="Proteomes" id="UP000186922"/>
    </source>
</evidence>
<comment type="caution">
    <text evidence="2">The sequence shown here is derived from an EMBL/GenBank/DDBJ whole genome shotgun (WGS) entry which is preliminary data.</text>
</comment>